<protein>
    <recommendedName>
        <fullName evidence="4">J domain-containing protein</fullName>
    </recommendedName>
</protein>
<dbReference type="Proteomes" id="UP000800096">
    <property type="component" value="Unassembled WGS sequence"/>
</dbReference>
<feature type="compositionally biased region" description="Basic and acidic residues" evidence="1">
    <location>
        <begin position="48"/>
        <end position="58"/>
    </location>
</feature>
<proteinExistence type="predicted"/>
<sequence length="142" mass="16242">MNTSNKDLVEAEERTKLLNGAHGILSDANLRAKYDRELLSQPNAQTTESRKSKAKNEQEEPSYFPGVVPHYSDFFSMAAEFLRNPSWKPKDSGPRKEDREIAERAAQAQAALNVAEEKQLFKDWVPDQRPSTGVWRTRPYFS</sequence>
<dbReference type="Gene3D" id="1.10.287.110">
    <property type="entry name" value="DnaJ domain"/>
    <property type="match status" value="1"/>
</dbReference>
<gene>
    <name evidence="2" type="ORF">BDU57DRAFT_535375</name>
</gene>
<name>A0A6A5R2Y1_AMPQU</name>
<evidence type="ECO:0000313" key="3">
    <source>
        <dbReference type="Proteomes" id="UP000800096"/>
    </source>
</evidence>
<dbReference type="InterPro" id="IPR036869">
    <property type="entry name" value="J_dom_sf"/>
</dbReference>
<evidence type="ECO:0008006" key="4">
    <source>
        <dbReference type="Google" id="ProtNLM"/>
    </source>
</evidence>
<keyword evidence="3" id="KW-1185">Reference proteome</keyword>
<feature type="region of interest" description="Disordered" evidence="1">
    <location>
        <begin position="84"/>
        <end position="104"/>
    </location>
</feature>
<evidence type="ECO:0000256" key="1">
    <source>
        <dbReference type="SAM" id="MobiDB-lite"/>
    </source>
</evidence>
<feature type="region of interest" description="Disordered" evidence="1">
    <location>
        <begin position="36"/>
        <end position="64"/>
    </location>
</feature>
<dbReference type="AlphaFoldDB" id="A0A6A5R2Y1"/>
<accession>A0A6A5R2Y1</accession>
<dbReference type="SUPFAM" id="SSF46565">
    <property type="entry name" value="Chaperone J-domain"/>
    <property type="match status" value="1"/>
</dbReference>
<dbReference type="EMBL" id="ML979132">
    <property type="protein sequence ID" value="KAF1921759.1"/>
    <property type="molecule type" value="Genomic_DNA"/>
</dbReference>
<organism evidence="2 3">
    <name type="scientific">Ampelomyces quisqualis</name>
    <name type="common">Powdery mildew agent</name>
    <dbReference type="NCBI Taxonomy" id="50730"/>
    <lineage>
        <taxon>Eukaryota</taxon>
        <taxon>Fungi</taxon>
        <taxon>Dikarya</taxon>
        <taxon>Ascomycota</taxon>
        <taxon>Pezizomycotina</taxon>
        <taxon>Dothideomycetes</taxon>
        <taxon>Pleosporomycetidae</taxon>
        <taxon>Pleosporales</taxon>
        <taxon>Pleosporineae</taxon>
        <taxon>Phaeosphaeriaceae</taxon>
        <taxon>Ampelomyces</taxon>
    </lineage>
</organism>
<feature type="compositionally biased region" description="Basic and acidic residues" evidence="1">
    <location>
        <begin position="88"/>
        <end position="103"/>
    </location>
</feature>
<reference evidence="2" key="1">
    <citation type="journal article" date="2020" name="Stud. Mycol.">
        <title>101 Dothideomycetes genomes: a test case for predicting lifestyles and emergence of pathogens.</title>
        <authorList>
            <person name="Haridas S."/>
            <person name="Albert R."/>
            <person name="Binder M."/>
            <person name="Bloem J."/>
            <person name="Labutti K."/>
            <person name="Salamov A."/>
            <person name="Andreopoulos B."/>
            <person name="Baker S."/>
            <person name="Barry K."/>
            <person name="Bills G."/>
            <person name="Bluhm B."/>
            <person name="Cannon C."/>
            <person name="Castanera R."/>
            <person name="Culley D."/>
            <person name="Daum C."/>
            <person name="Ezra D."/>
            <person name="Gonzalez J."/>
            <person name="Henrissat B."/>
            <person name="Kuo A."/>
            <person name="Liang C."/>
            <person name="Lipzen A."/>
            <person name="Lutzoni F."/>
            <person name="Magnuson J."/>
            <person name="Mondo S."/>
            <person name="Nolan M."/>
            <person name="Ohm R."/>
            <person name="Pangilinan J."/>
            <person name="Park H.-J."/>
            <person name="Ramirez L."/>
            <person name="Alfaro M."/>
            <person name="Sun H."/>
            <person name="Tritt A."/>
            <person name="Yoshinaga Y."/>
            <person name="Zwiers L.-H."/>
            <person name="Turgeon B."/>
            <person name="Goodwin S."/>
            <person name="Spatafora J."/>
            <person name="Crous P."/>
            <person name="Grigoriev I."/>
        </authorList>
    </citation>
    <scope>NUCLEOTIDE SEQUENCE</scope>
    <source>
        <strain evidence="2">HMLAC05119</strain>
    </source>
</reference>
<evidence type="ECO:0000313" key="2">
    <source>
        <dbReference type="EMBL" id="KAF1921759.1"/>
    </source>
</evidence>